<sequence length="1232" mass="137403">MSRWKLLVGSTLSEEGEKESDIIAPIQPLPSEPAPIPGTDPTIPLDFSPPSPAKIMKADNIITPKKKDEIRGALQVRFKSIFHTEERSFVVDGSSPDQSVVHNIAMHLESERRDNGMSSSRQPEPHVRSNPMITHLRVTAMPPFDLRLLKFPEEFTSLLTLQALHLDFHDFQTVPAKISQLAHLKELNMCNNGIKYIPELKSMSGLQQLNLSNNKITWVPSVQGMTHLEVVHLQRNQLSLLPTHLDDCLQLAILHAHHNRITTFPDIANLQRLQRIDLSHNLIGSIQYRREAPSPSHPDLIYVNLSHNRITGSLGHLDSFIAVRELHLSNNAITQLPKEISHMISLVLLDVSHNQITSLPGGLANCRSLTSVNLACNRLSYLYCSENGNDLYPLSNLPLLEKLNLHGNQLPDGDSMGILPKSLLTLDLSSNHLLSAPIQLNQLVRLQRLDLSNNLVSEIDVSFFDTTKGDGEALGLKCLKYLYMSHNHLREIPWNIGNVTTLEQLDLSDNTLVYVPSSLAFLCNLTTLMLHSSKLICIPIQLPTSLQVLSLASIVIDRPRNEIRLLQSINIPPTTGISHNTPHKEHVSNVLDMDTTVHNPLETSDPSVLSAQVVTLLNCARTTCLYNSRDKSEDKEAITEEEGTVSYRDIVGKGLALNELNRRTCSVDDVQLNVVDVVMEESNQSMELSPIIVFGLLYCSTHPVLRDILVMNHAIRDFYNLLDIYKSVDHMKLDIIVILCNLYKHSEISTDLEYPTEGVHTLLSEATPPSLHSNDDVSMSLSLSIAAIKCLSWMGMCSELQRASVIRDVGPEKFQSTHRAVMEYISRRKTELRHVELVRSSDVIPIPQRYVPDVSPMLRSSKEISSKNGVIVHLRSLKREVNKLMNVFGVHDFIHFPPQRSRGIRILCMDGGGTRALVTLEVLKRIEELTGQRISSMFDLIGGTSTGGILACLVGIRGFTLNDCERLYKDLASKIFSIGNSSATTEASGWSRLINYAQLIKSGGFYNSKPLTEAFTHYCGSESMIDTSKDSRVRRVKVFLASTLVSVNPPQVYLFRNYNHPVDTPSRAELSNALRASTAAPSYFEEYERGEDRFQDGAIVANNPTAVAIHEAKSLFPHRHIEAVLSLGTGTVERSVQKKANFLKGTLSTFVKAATSGERIHDVLEDLIGGEGSPIHYCRLNPMGSAFMCELDETSEVKFQEIQAATRSYLDENADRLQKICRLLAHPIHSDD</sequence>
<feature type="domain" description="PNPLA" evidence="7">
    <location>
        <begin position="907"/>
        <end position="1109"/>
    </location>
</feature>
<keyword evidence="2" id="KW-0677">Repeat</keyword>
<organism evidence="8 9">
    <name type="scientific">Planoprotostelium fungivorum</name>
    <dbReference type="NCBI Taxonomy" id="1890364"/>
    <lineage>
        <taxon>Eukaryota</taxon>
        <taxon>Amoebozoa</taxon>
        <taxon>Evosea</taxon>
        <taxon>Variosea</taxon>
        <taxon>Cavosteliida</taxon>
        <taxon>Cavosteliaceae</taxon>
        <taxon>Planoprotostelium</taxon>
    </lineage>
</organism>
<dbReference type="GO" id="GO:0004620">
    <property type="term" value="F:phospholipase activity"/>
    <property type="evidence" value="ECO:0007669"/>
    <property type="project" value="TreeGrafter"/>
</dbReference>
<evidence type="ECO:0000256" key="4">
    <source>
        <dbReference type="ARBA" id="ARBA00022963"/>
    </source>
</evidence>
<dbReference type="SMART" id="SM00364">
    <property type="entry name" value="LRR_BAC"/>
    <property type="match status" value="7"/>
</dbReference>
<evidence type="ECO:0000313" key="8">
    <source>
        <dbReference type="EMBL" id="PRP89832.1"/>
    </source>
</evidence>
<dbReference type="InParanoid" id="A0A2P6P0U9"/>
<evidence type="ECO:0000256" key="1">
    <source>
        <dbReference type="ARBA" id="ARBA00022614"/>
    </source>
</evidence>
<evidence type="ECO:0000259" key="7">
    <source>
        <dbReference type="PROSITE" id="PS51635"/>
    </source>
</evidence>
<keyword evidence="4 6" id="KW-0442">Lipid degradation</keyword>
<dbReference type="InterPro" id="IPR032675">
    <property type="entry name" value="LRR_dom_sf"/>
</dbReference>
<comment type="caution">
    <text evidence="6">Lacks conserved residue(s) required for the propagation of feature annotation.</text>
</comment>
<dbReference type="PANTHER" id="PTHR24185">
    <property type="entry name" value="CALCIUM-INDEPENDENT PHOSPHOLIPASE A2-GAMMA"/>
    <property type="match status" value="1"/>
</dbReference>
<reference evidence="8 9" key="1">
    <citation type="journal article" date="2018" name="Genome Biol. Evol.">
        <title>Multiple Roots of Fruiting Body Formation in Amoebozoa.</title>
        <authorList>
            <person name="Hillmann F."/>
            <person name="Forbes G."/>
            <person name="Novohradska S."/>
            <person name="Ferling I."/>
            <person name="Riege K."/>
            <person name="Groth M."/>
            <person name="Westermann M."/>
            <person name="Marz M."/>
            <person name="Spaller T."/>
            <person name="Winckler T."/>
            <person name="Schaap P."/>
            <person name="Glockner G."/>
        </authorList>
    </citation>
    <scope>NUCLEOTIDE SEQUENCE [LARGE SCALE GENOMIC DNA]</scope>
    <source>
        <strain evidence="8 9">Jena</strain>
    </source>
</reference>
<feature type="active site" description="Nucleophile" evidence="6">
    <location>
        <position position="945"/>
    </location>
</feature>
<dbReference type="OrthoDB" id="17916at2759"/>
<dbReference type="PROSITE" id="PS51450">
    <property type="entry name" value="LRR"/>
    <property type="match status" value="4"/>
</dbReference>
<protein>
    <submittedName>
        <fullName evidence="8">Calcium-independent phospholipase A2-gamma-like</fullName>
    </submittedName>
</protein>
<evidence type="ECO:0000256" key="2">
    <source>
        <dbReference type="ARBA" id="ARBA00022737"/>
    </source>
</evidence>
<dbReference type="Proteomes" id="UP000241769">
    <property type="component" value="Unassembled WGS sequence"/>
</dbReference>
<name>A0A2P6P0U9_9EUKA</name>
<evidence type="ECO:0000313" key="9">
    <source>
        <dbReference type="Proteomes" id="UP000241769"/>
    </source>
</evidence>
<dbReference type="InterPro" id="IPR003591">
    <property type="entry name" value="Leu-rich_rpt_typical-subtyp"/>
</dbReference>
<dbReference type="STRING" id="1890364.A0A2P6P0U9"/>
<dbReference type="Pfam" id="PF13855">
    <property type="entry name" value="LRR_8"/>
    <property type="match status" value="1"/>
</dbReference>
<dbReference type="InterPro" id="IPR025875">
    <property type="entry name" value="Leu-rich_rpt_4"/>
</dbReference>
<evidence type="ECO:0000256" key="6">
    <source>
        <dbReference type="PROSITE-ProRule" id="PRU01161"/>
    </source>
</evidence>
<dbReference type="SUPFAM" id="SSF52058">
    <property type="entry name" value="L domain-like"/>
    <property type="match status" value="1"/>
</dbReference>
<accession>A0A2P6P0U9</accession>
<dbReference type="Gene3D" id="3.80.10.10">
    <property type="entry name" value="Ribonuclease Inhibitor"/>
    <property type="match status" value="3"/>
</dbReference>
<dbReference type="GO" id="GO:0016042">
    <property type="term" value="P:lipid catabolic process"/>
    <property type="evidence" value="ECO:0007669"/>
    <property type="project" value="UniProtKB-UniRule"/>
</dbReference>
<dbReference type="GO" id="GO:0016020">
    <property type="term" value="C:membrane"/>
    <property type="evidence" value="ECO:0007669"/>
    <property type="project" value="TreeGrafter"/>
</dbReference>
<dbReference type="PROSITE" id="PS51635">
    <property type="entry name" value="PNPLA"/>
    <property type="match status" value="1"/>
</dbReference>
<dbReference type="Pfam" id="PF00560">
    <property type="entry name" value="LRR_1"/>
    <property type="match status" value="1"/>
</dbReference>
<keyword evidence="3 6" id="KW-0378">Hydrolase</keyword>
<comment type="caution">
    <text evidence="8">The sequence shown here is derived from an EMBL/GenBank/DDBJ whole genome shotgun (WGS) entry which is preliminary data.</text>
</comment>
<feature type="active site" description="Proton acceptor" evidence="6">
    <location>
        <position position="1096"/>
    </location>
</feature>
<dbReference type="Gene3D" id="3.40.1090.10">
    <property type="entry name" value="Cytosolic phospholipase A2 catalytic domain"/>
    <property type="match status" value="1"/>
</dbReference>
<dbReference type="InterPro" id="IPR001611">
    <property type="entry name" value="Leu-rich_rpt"/>
</dbReference>
<dbReference type="InterPro" id="IPR016035">
    <property type="entry name" value="Acyl_Trfase/lysoPLipase"/>
</dbReference>
<keyword evidence="1" id="KW-0433">Leucine-rich repeat</keyword>
<dbReference type="PANTHER" id="PTHR24185:SF1">
    <property type="entry name" value="CALCIUM-INDEPENDENT PHOSPHOLIPASE A2-GAMMA"/>
    <property type="match status" value="1"/>
</dbReference>
<dbReference type="Pfam" id="PF12799">
    <property type="entry name" value="LRR_4"/>
    <property type="match status" value="1"/>
</dbReference>
<feature type="short sequence motif" description="DGA/G" evidence="6">
    <location>
        <begin position="1096"/>
        <end position="1098"/>
    </location>
</feature>
<proteinExistence type="predicted"/>
<gene>
    <name evidence="8" type="ORF">PROFUN_00174</name>
</gene>
<feature type="short sequence motif" description="GXSXG" evidence="6">
    <location>
        <begin position="943"/>
        <end position="947"/>
    </location>
</feature>
<dbReference type="SMART" id="SM00369">
    <property type="entry name" value="LRR_TYP"/>
    <property type="match status" value="10"/>
</dbReference>
<dbReference type="GO" id="GO:0006631">
    <property type="term" value="P:fatty acid metabolic process"/>
    <property type="evidence" value="ECO:0007669"/>
    <property type="project" value="TreeGrafter"/>
</dbReference>
<evidence type="ECO:0000256" key="5">
    <source>
        <dbReference type="ARBA" id="ARBA00023098"/>
    </source>
</evidence>
<keyword evidence="5 6" id="KW-0443">Lipid metabolism</keyword>
<dbReference type="Pfam" id="PF01734">
    <property type="entry name" value="Patatin"/>
    <property type="match status" value="1"/>
</dbReference>
<evidence type="ECO:0000256" key="3">
    <source>
        <dbReference type="ARBA" id="ARBA00022801"/>
    </source>
</evidence>
<dbReference type="SMART" id="SM00365">
    <property type="entry name" value="LRR_SD22"/>
    <property type="match status" value="6"/>
</dbReference>
<keyword evidence="9" id="KW-1185">Reference proteome</keyword>
<dbReference type="EMBL" id="MDYQ01000001">
    <property type="protein sequence ID" value="PRP89832.1"/>
    <property type="molecule type" value="Genomic_DNA"/>
</dbReference>
<dbReference type="InterPro" id="IPR002641">
    <property type="entry name" value="PNPLA_dom"/>
</dbReference>
<dbReference type="AlphaFoldDB" id="A0A2P6P0U9"/>
<dbReference type="SUPFAM" id="SSF52151">
    <property type="entry name" value="FabD/lysophospholipase-like"/>
    <property type="match status" value="1"/>
</dbReference>